<protein>
    <submittedName>
        <fullName evidence="1">Uncharacterized protein</fullName>
    </submittedName>
</protein>
<dbReference type="EMBL" id="DS022306">
    <property type="protein sequence ID" value="OAJ41679.1"/>
    <property type="molecule type" value="Genomic_DNA"/>
</dbReference>
<dbReference type="eggNOG" id="ENOG502QS3F">
    <property type="taxonomic scope" value="Eukaryota"/>
</dbReference>
<dbReference type="Proteomes" id="UP000077115">
    <property type="component" value="Unassembled WGS sequence"/>
</dbReference>
<dbReference type="GO" id="GO:0005737">
    <property type="term" value="C:cytoplasm"/>
    <property type="evidence" value="ECO:0007669"/>
    <property type="project" value="TreeGrafter"/>
</dbReference>
<reference evidence="1 2" key="1">
    <citation type="submission" date="2006-10" db="EMBL/GenBank/DDBJ databases">
        <title>The Genome Sequence of Batrachochytrium dendrobatidis JEL423.</title>
        <authorList>
            <consortium name="The Broad Institute Genome Sequencing Platform"/>
            <person name="Birren B."/>
            <person name="Lander E."/>
            <person name="Galagan J."/>
            <person name="Cuomo C."/>
            <person name="Devon K."/>
            <person name="Jaffe D."/>
            <person name="Butler J."/>
            <person name="Alvarez P."/>
            <person name="Gnerre S."/>
            <person name="Grabherr M."/>
            <person name="Kleber M."/>
            <person name="Mauceli E."/>
            <person name="Brockman W."/>
            <person name="Young S."/>
            <person name="LaButti K."/>
            <person name="Sykes S."/>
            <person name="DeCaprio D."/>
            <person name="Crawford M."/>
            <person name="Koehrsen M."/>
            <person name="Engels R."/>
            <person name="Montgomery P."/>
            <person name="Pearson M."/>
            <person name="Howarth C."/>
            <person name="Larson L."/>
            <person name="White J."/>
            <person name="O'Leary S."/>
            <person name="Kodira C."/>
            <person name="Zeng Q."/>
            <person name="Yandava C."/>
            <person name="Alvarado L."/>
            <person name="Longcore J."/>
            <person name="James T."/>
        </authorList>
    </citation>
    <scope>NUCLEOTIDE SEQUENCE [LARGE SCALE GENOMIC DNA]</scope>
    <source>
        <strain evidence="1 2">JEL423</strain>
    </source>
</reference>
<evidence type="ECO:0000313" key="1">
    <source>
        <dbReference type="EMBL" id="OAJ41679.1"/>
    </source>
</evidence>
<dbReference type="VEuPathDB" id="FungiDB:BDEG_25239"/>
<reference evidence="1 2" key="2">
    <citation type="submission" date="2016-05" db="EMBL/GenBank/DDBJ databases">
        <title>Lineage-specific infection strategies underlie the spectrum of fungal disease in amphibians.</title>
        <authorList>
            <person name="Cuomo C.A."/>
            <person name="Farrer R.A."/>
            <person name="James T."/>
            <person name="Longcore J."/>
            <person name="Birren B."/>
        </authorList>
    </citation>
    <scope>NUCLEOTIDE SEQUENCE [LARGE SCALE GENOMIC DNA]</scope>
    <source>
        <strain evidence="1 2">JEL423</strain>
    </source>
</reference>
<dbReference type="PANTHER" id="PTHR13244">
    <property type="entry name" value="ZINC FINGER MYND DOMAIN CONTAINING PROTEIN 10"/>
    <property type="match status" value="1"/>
</dbReference>
<organism evidence="1 2">
    <name type="scientific">Batrachochytrium dendrobatidis (strain JEL423)</name>
    <dbReference type="NCBI Taxonomy" id="403673"/>
    <lineage>
        <taxon>Eukaryota</taxon>
        <taxon>Fungi</taxon>
        <taxon>Fungi incertae sedis</taxon>
        <taxon>Chytridiomycota</taxon>
        <taxon>Chytridiomycota incertae sedis</taxon>
        <taxon>Chytridiomycetes</taxon>
        <taxon>Rhizophydiales</taxon>
        <taxon>Rhizophydiales incertae sedis</taxon>
        <taxon>Batrachochytrium</taxon>
    </lineage>
</organism>
<gene>
    <name evidence="1" type="ORF">BDEG_25239</name>
</gene>
<accession>A0A177WNI7</accession>
<dbReference type="STRING" id="403673.A0A177WNI7"/>
<dbReference type="OrthoDB" id="432970at2759"/>
<dbReference type="AlphaFoldDB" id="A0A177WNI7"/>
<proteinExistence type="predicted"/>
<sequence>MSTSTEYISAFEAEQLVHDIQKLDISQFGGEVWERQHEVLERLNIQAHFNLKSNNEEYITQALIVSKKIEIVVHNLLITSLWKTNVFPYLLEHLISQDSLKTYFMIFSEASLVNLMQVVLFEKEAFNQIGDSMMPFLDYLVQKVVFLCTVTTTEEEPLKLANSLDSVSEQKWIQRNTADLNFSVAINSLASLRYITDSVDCLELSVLNRILKSQDNLVVLLERAPWMRCTTSKDTVQLFHDNKWQNIKNENIEVLGQIEAQVWLSLYNLLMDRECRRIYTYTKHNQQIILRLKDLLNELLIDQLPILVDLKRYLEELTMMNVPEATAVPAFSGIEAVMYKYV</sequence>
<dbReference type="InterPro" id="IPR052298">
    <property type="entry name" value="ZMYND10"/>
</dbReference>
<name>A0A177WNI7_BATDL</name>
<evidence type="ECO:0000313" key="2">
    <source>
        <dbReference type="Proteomes" id="UP000077115"/>
    </source>
</evidence>
<dbReference type="PANTHER" id="PTHR13244:SF7">
    <property type="entry name" value="ZINC FINGER MYND DOMAIN-CONTAINING PROTEIN 10"/>
    <property type="match status" value="1"/>
</dbReference>